<keyword evidence="4" id="KW-1185">Reference proteome</keyword>
<keyword evidence="1" id="KW-0597">Phosphoprotein</keyword>
<dbReference type="SUPFAM" id="SSF52172">
    <property type="entry name" value="CheY-like"/>
    <property type="match status" value="1"/>
</dbReference>
<evidence type="ECO:0000313" key="3">
    <source>
        <dbReference type="EMBL" id="QQX75986.1"/>
    </source>
</evidence>
<sequence>MKHILIIEDEQDTLENLIGKLTDAFPAYKISSAFDCDEGFRILNSSKVEAPVDLLITDLTFRRQPESRLIKDGQALLQKIKELNYKLPQIVYSSHDELKFIHPVMQNFQPEGYVLKASDSSSELLLAIPRILKGESYFSQEVHTNQQKRFAFALQLDDIDKKIIEYLPDINCITDWDELYEAGKLPIKYKSVNKRLQSIFEKMDVSNEKQLLLKLHQQAIIGT</sequence>
<dbReference type="Proteomes" id="UP000629420">
    <property type="component" value="Chromosome"/>
</dbReference>
<organism evidence="3 4">
    <name type="scientific">Aequorivita iocasae</name>
    <dbReference type="NCBI Taxonomy" id="2803865"/>
    <lineage>
        <taxon>Bacteria</taxon>
        <taxon>Pseudomonadati</taxon>
        <taxon>Bacteroidota</taxon>
        <taxon>Flavobacteriia</taxon>
        <taxon>Flavobacteriales</taxon>
        <taxon>Flavobacteriaceae</taxon>
        <taxon>Aequorivita</taxon>
    </lineage>
</organism>
<dbReference type="RefSeq" id="WP_202335797.1">
    <property type="nucleotide sequence ID" value="NZ_CP068439.1"/>
</dbReference>
<name>A0ABX7DQU9_9FLAO</name>
<proteinExistence type="predicted"/>
<dbReference type="PROSITE" id="PS50110">
    <property type="entry name" value="RESPONSE_REGULATORY"/>
    <property type="match status" value="1"/>
</dbReference>
<dbReference type="EMBL" id="CP068439">
    <property type="protein sequence ID" value="QQX75986.1"/>
    <property type="molecule type" value="Genomic_DNA"/>
</dbReference>
<reference evidence="3 4" key="1">
    <citation type="submission" date="2021-01" db="EMBL/GenBank/DDBJ databases">
        <title>Aequorivita sp. strain KX20305, a bacterium isolated from the sediment collected at a cold seep field in South China Sea.</title>
        <authorList>
            <person name="Zhang H."/>
            <person name="Li C."/>
        </authorList>
    </citation>
    <scope>NUCLEOTIDE SEQUENCE [LARGE SCALE GENOMIC DNA]</scope>
    <source>
        <strain evidence="3 4">KX20305</strain>
    </source>
</reference>
<dbReference type="SMART" id="SM00448">
    <property type="entry name" value="REC"/>
    <property type="match status" value="1"/>
</dbReference>
<dbReference type="InterPro" id="IPR011006">
    <property type="entry name" value="CheY-like_superfamily"/>
</dbReference>
<accession>A0ABX7DQU9</accession>
<evidence type="ECO:0000313" key="4">
    <source>
        <dbReference type="Proteomes" id="UP000629420"/>
    </source>
</evidence>
<protein>
    <submittedName>
        <fullName evidence="3">Response regulator transcription factor</fullName>
    </submittedName>
</protein>
<feature type="domain" description="Response regulatory" evidence="2">
    <location>
        <begin position="3"/>
        <end position="131"/>
    </location>
</feature>
<feature type="modified residue" description="4-aspartylphosphate" evidence="1">
    <location>
        <position position="58"/>
    </location>
</feature>
<dbReference type="Gene3D" id="3.40.50.2300">
    <property type="match status" value="1"/>
</dbReference>
<dbReference type="Pfam" id="PF00072">
    <property type="entry name" value="Response_reg"/>
    <property type="match status" value="1"/>
</dbReference>
<gene>
    <name evidence="3" type="ORF">JK629_11660</name>
</gene>
<dbReference type="InterPro" id="IPR001789">
    <property type="entry name" value="Sig_transdc_resp-reg_receiver"/>
</dbReference>
<evidence type="ECO:0000259" key="2">
    <source>
        <dbReference type="PROSITE" id="PS50110"/>
    </source>
</evidence>
<evidence type="ECO:0000256" key="1">
    <source>
        <dbReference type="PROSITE-ProRule" id="PRU00169"/>
    </source>
</evidence>